<dbReference type="OrthoDB" id="72053at2759"/>
<dbReference type="AlphaFoldDB" id="D8TJH6"/>
<organism evidence="4">
    <name type="scientific">Volvox carteri f. nagariensis</name>
    <dbReference type="NCBI Taxonomy" id="3068"/>
    <lineage>
        <taxon>Eukaryota</taxon>
        <taxon>Viridiplantae</taxon>
        <taxon>Chlorophyta</taxon>
        <taxon>core chlorophytes</taxon>
        <taxon>Chlorophyceae</taxon>
        <taxon>CS clade</taxon>
        <taxon>Chlamydomonadales</taxon>
        <taxon>Volvocaceae</taxon>
        <taxon>Volvox</taxon>
    </lineage>
</organism>
<feature type="compositionally biased region" description="Low complexity" evidence="1">
    <location>
        <begin position="171"/>
        <end position="197"/>
    </location>
</feature>
<feature type="compositionally biased region" description="Low complexity" evidence="1">
    <location>
        <begin position="143"/>
        <end position="164"/>
    </location>
</feature>
<dbReference type="RefSeq" id="XP_002946448.1">
    <property type="nucleotide sequence ID" value="XM_002946402.1"/>
</dbReference>
<protein>
    <submittedName>
        <fullName evidence="3">Uncharacterized protein</fullName>
    </submittedName>
</protein>
<keyword evidence="2" id="KW-0812">Transmembrane</keyword>
<name>D8TJH6_VOLCA</name>
<keyword evidence="2" id="KW-0472">Membrane</keyword>
<sequence>MYEAQDQIIPSESYGAGLPESYGGIGLVDVARNLKLARRFGEVILPPCILLFRNRQMYMFDQSFDQEDIVQRIRDFVTSGYALAEPLDVPEHRERQLNLEAFEAGQQVDYKTVGFAVLMIVGGLMFQTWAIMNKDKFRPEPGTPEAAAAAAAATKAASAPSASGSEKEKAPAAGAAVAAAAAPAAGAGSPSSASKGGSAKGRVKRTKAS</sequence>
<dbReference type="InParanoid" id="D8TJH6"/>
<keyword evidence="4" id="KW-1185">Reference proteome</keyword>
<proteinExistence type="predicted"/>
<accession>D8TJH6</accession>
<evidence type="ECO:0000313" key="3">
    <source>
        <dbReference type="EMBL" id="EFJ52375.1"/>
    </source>
</evidence>
<dbReference type="Proteomes" id="UP000001058">
    <property type="component" value="Unassembled WGS sequence"/>
</dbReference>
<feature type="transmembrane region" description="Helical" evidence="2">
    <location>
        <begin position="113"/>
        <end position="132"/>
    </location>
</feature>
<dbReference type="GeneID" id="9617762"/>
<evidence type="ECO:0000256" key="2">
    <source>
        <dbReference type="SAM" id="Phobius"/>
    </source>
</evidence>
<dbReference type="KEGG" id="vcn:VOLCADRAFT_116019"/>
<feature type="region of interest" description="Disordered" evidence="1">
    <location>
        <begin position="141"/>
        <end position="209"/>
    </location>
</feature>
<dbReference type="STRING" id="3068.D8TJH6"/>
<gene>
    <name evidence="3" type="ORF">VOLCADRAFT_116019</name>
</gene>
<evidence type="ECO:0000256" key="1">
    <source>
        <dbReference type="SAM" id="MobiDB-lite"/>
    </source>
</evidence>
<keyword evidence="2" id="KW-1133">Transmembrane helix</keyword>
<reference evidence="3 4" key="1">
    <citation type="journal article" date="2010" name="Science">
        <title>Genomic analysis of organismal complexity in the multicellular green alga Volvox carteri.</title>
        <authorList>
            <person name="Prochnik S.E."/>
            <person name="Umen J."/>
            <person name="Nedelcu A.M."/>
            <person name="Hallmann A."/>
            <person name="Miller S.M."/>
            <person name="Nishii I."/>
            <person name="Ferris P."/>
            <person name="Kuo A."/>
            <person name="Mitros T."/>
            <person name="Fritz-Laylin L.K."/>
            <person name="Hellsten U."/>
            <person name="Chapman J."/>
            <person name="Simakov O."/>
            <person name="Rensing S.A."/>
            <person name="Terry A."/>
            <person name="Pangilinan J."/>
            <person name="Kapitonov V."/>
            <person name="Jurka J."/>
            <person name="Salamov A."/>
            <person name="Shapiro H."/>
            <person name="Schmutz J."/>
            <person name="Grimwood J."/>
            <person name="Lindquist E."/>
            <person name="Lucas S."/>
            <person name="Grigoriev I.V."/>
            <person name="Schmitt R."/>
            <person name="Kirk D."/>
            <person name="Rokhsar D.S."/>
        </authorList>
    </citation>
    <scope>NUCLEOTIDE SEQUENCE [LARGE SCALE GENOMIC DNA]</scope>
    <source>
        <strain evidence="4">f. Nagariensis / Eve</strain>
    </source>
</reference>
<evidence type="ECO:0000313" key="4">
    <source>
        <dbReference type="Proteomes" id="UP000001058"/>
    </source>
</evidence>
<dbReference type="EMBL" id="GL378324">
    <property type="protein sequence ID" value="EFJ52375.1"/>
    <property type="molecule type" value="Genomic_DNA"/>
</dbReference>